<evidence type="ECO:0000313" key="1">
    <source>
        <dbReference type="EMBL" id="ERG94157.1"/>
    </source>
</evidence>
<protein>
    <submittedName>
        <fullName evidence="1">Uncharacterized protein</fullName>
    </submittedName>
</protein>
<sequence length="34" mass="4070">MIPIIKMERNTEQIDIESIFDPFNYIAEIYATHL</sequence>
<gene>
    <name evidence="1" type="ORF">J07HQW2_00591</name>
</gene>
<feature type="non-terminal residue" evidence="1">
    <location>
        <position position="34"/>
    </location>
</feature>
<dbReference type="AlphaFoldDB" id="U1PKE4"/>
<dbReference type="EMBL" id="KE356561">
    <property type="protein sequence ID" value="ERG94157.1"/>
    <property type="molecule type" value="Genomic_DNA"/>
</dbReference>
<proteinExistence type="predicted"/>
<accession>U1PKE4</accession>
<dbReference type="Proteomes" id="UP000030710">
    <property type="component" value="Unassembled WGS sequence"/>
</dbReference>
<dbReference type="HOGENOM" id="CLU_3378206_0_0_2"/>
<reference evidence="1 2" key="1">
    <citation type="journal article" date="2013" name="PLoS ONE">
        <title>Assembly-driven community genomics of a hypersaline microbial ecosystem.</title>
        <authorList>
            <person name="Podell S."/>
            <person name="Ugalde J.A."/>
            <person name="Narasingarao P."/>
            <person name="Banfield J.F."/>
            <person name="Heidelberg K.B."/>
            <person name="Allen E.E."/>
        </authorList>
    </citation>
    <scope>NUCLEOTIDE SEQUENCE [LARGE SCALE GENOMIC DNA]</scope>
    <source>
        <strain evidence="2">J07HQW2</strain>
    </source>
</reference>
<name>U1PKE4_9EURY</name>
<evidence type="ECO:0000313" key="2">
    <source>
        <dbReference type="Proteomes" id="UP000030710"/>
    </source>
</evidence>
<organism evidence="1 2">
    <name type="scientific">Haloquadratum walsbyi J07HQW2</name>
    <dbReference type="NCBI Taxonomy" id="1238425"/>
    <lineage>
        <taxon>Archaea</taxon>
        <taxon>Methanobacteriati</taxon>
        <taxon>Methanobacteriota</taxon>
        <taxon>Stenosarchaea group</taxon>
        <taxon>Halobacteria</taxon>
        <taxon>Halobacteriales</taxon>
        <taxon>Haloferacaceae</taxon>
        <taxon>Haloquadratum</taxon>
    </lineage>
</organism>